<dbReference type="AlphaFoldDB" id="A0A542DP96"/>
<reference evidence="4 5" key="1">
    <citation type="submission" date="2019-06" db="EMBL/GenBank/DDBJ databases">
        <title>Sequencing the genomes of 1000 actinobacteria strains.</title>
        <authorList>
            <person name="Klenk H.-P."/>
        </authorList>
    </citation>
    <scope>NUCLEOTIDE SEQUENCE [LARGE SCALE GENOMIC DNA]</scope>
    <source>
        <strain evidence="4 5">DSM 45679</strain>
    </source>
</reference>
<evidence type="ECO:0000259" key="3">
    <source>
        <dbReference type="Pfam" id="PF09972"/>
    </source>
</evidence>
<keyword evidence="1" id="KW-0812">Transmembrane</keyword>
<feature type="transmembrane region" description="Helical" evidence="1">
    <location>
        <begin position="228"/>
        <end position="248"/>
    </location>
</feature>
<keyword evidence="1" id="KW-1133">Transmembrane helix</keyword>
<evidence type="ECO:0000256" key="1">
    <source>
        <dbReference type="SAM" id="Phobius"/>
    </source>
</evidence>
<evidence type="ECO:0000256" key="2">
    <source>
        <dbReference type="SAM" id="SignalP"/>
    </source>
</evidence>
<dbReference type="OrthoDB" id="143710at2"/>
<feature type="domain" description="DUF2207" evidence="3">
    <location>
        <begin position="37"/>
        <end position="198"/>
    </location>
</feature>
<keyword evidence="5" id="KW-1185">Reference proteome</keyword>
<evidence type="ECO:0000313" key="5">
    <source>
        <dbReference type="Proteomes" id="UP000320876"/>
    </source>
</evidence>
<feature type="signal peptide" evidence="2">
    <location>
        <begin position="1"/>
        <end position="19"/>
    </location>
</feature>
<feature type="transmembrane region" description="Helical" evidence="1">
    <location>
        <begin position="341"/>
        <end position="359"/>
    </location>
</feature>
<feature type="chain" id="PRO_5038355385" evidence="2">
    <location>
        <begin position="20"/>
        <end position="444"/>
    </location>
</feature>
<name>A0A542DP96_AMYCI</name>
<keyword evidence="2" id="KW-0732">Signal</keyword>
<evidence type="ECO:0000313" key="4">
    <source>
        <dbReference type="EMBL" id="TQJ04931.1"/>
    </source>
</evidence>
<gene>
    <name evidence="4" type="ORF">FB471_4741</name>
</gene>
<accession>A0A542DP96</accession>
<dbReference type="Proteomes" id="UP000320876">
    <property type="component" value="Unassembled WGS sequence"/>
</dbReference>
<organism evidence="4 5">
    <name type="scientific">Amycolatopsis cihanbeyliensis</name>
    <dbReference type="NCBI Taxonomy" id="1128664"/>
    <lineage>
        <taxon>Bacteria</taxon>
        <taxon>Bacillati</taxon>
        <taxon>Actinomycetota</taxon>
        <taxon>Actinomycetes</taxon>
        <taxon>Pseudonocardiales</taxon>
        <taxon>Pseudonocardiaceae</taxon>
        <taxon>Amycolatopsis</taxon>
    </lineage>
</organism>
<keyword evidence="1" id="KW-0472">Membrane</keyword>
<protein>
    <submittedName>
        <fullName evidence="4">Putative membrane protein DUF2207</fullName>
    </submittedName>
</protein>
<proteinExistence type="predicted"/>
<dbReference type="InterPro" id="IPR018702">
    <property type="entry name" value="DUF2207"/>
</dbReference>
<dbReference type="EMBL" id="VFML01000001">
    <property type="protein sequence ID" value="TQJ04931.1"/>
    <property type="molecule type" value="Genomic_DNA"/>
</dbReference>
<sequence>MSSAIPLACALLAAGPLLGTAPAPPPDAPPLPTLPRSVEVELKVHRDGSLAVTEAVSVPAGERMRRQVSLRLPHGDARQRVLGVRDVRIEGSGSAELTEERLGIDLGGGTSIVRYTVDGAVTGGEFPRVHWRPASGWDTDLELVRGSFAAPRIPEALDCAAGAPGAPRPCLAAQVDHAGLTRFSQRRVPAGERIELAVDLPPRTVPPNARIEPAPTLAGAFLLTPPVAWAWALFGVFLLVLAVSLGVLRRADAAARTGPVPGSAPPAELRPGQAGVLVEGRADAVDLAVTLLDLRERAPEDLRGFERLAGSAGPELPEFGSAVRADLVRHRYLHGSRPVRAGWRIVGYGVFLTVVLALTTGHAQLGLVLAAAGAALACWGLLLPPRTRRGRAAVRALRGIDPERAPLPWAVALGRPGESVEVAQLIGRLARSAGRRGRALPPAS</sequence>
<feature type="transmembrane region" description="Helical" evidence="1">
    <location>
        <begin position="365"/>
        <end position="383"/>
    </location>
</feature>
<dbReference type="Pfam" id="PF09972">
    <property type="entry name" value="DUF2207"/>
    <property type="match status" value="1"/>
</dbReference>
<dbReference type="RefSeq" id="WP_142000543.1">
    <property type="nucleotide sequence ID" value="NZ_VFML01000001.1"/>
</dbReference>
<comment type="caution">
    <text evidence="4">The sequence shown here is derived from an EMBL/GenBank/DDBJ whole genome shotgun (WGS) entry which is preliminary data.</text>
</comment>